<dbReference type="InterPro" id="IPR006357">
    <property type="entry name" value="HAD-SF_hydro_IIA"/>
</dbReference>
<dbReference type="Gene3D" id="3.40.50.1000">
    <property type="entry name" value="HAD superfamily/HAD-like"/>
    <property type="match status" value="2"/>
</dbReference>
<evidence type="ECO:0000256" key="11">
    <source>
        <dbReference type="ARBA" id="ARBA00037258"/>
    </source>
</evidence>
<name>A0A8S1DAS1_9INSE</name>
<evidence type="ECO:0000256" key="10">
    <source>
        <dbReference type="ARBA" id="ARBA00023242"/>
    </source>
</evidence>
<keyword evidence="10" id="KW-0539">Nucleus</keyword>
<dbReference type="PANTHER" id="PTHR19288">
    <property type="entry name" value="4-NITROPHENYLPHOSPHATASE-RELATED"/>
    <property type="match status" value="1"/>
</dbReference>
<dbReference type="SUPFAM" id="SSF56784">
    <property type="entry name" value="HAD-like"/>
    <property type="match status" value="1"/>
</dbReference>
<dbReference type="EC" id="3.6.1.1" evidence="5"/>
<evidence type="ECO:0000256" key="4">
    <source>
        <dbReference type="ARBA" id="ARBA00007958"/>
    </source>
</evidence>
<dbReference type="NCBIfam" id="TIGR01458">
    <property type="entry name" value="HAD-SF-IIA-hyp3"/>
    <property type="match status" value="1"/>
</dbReference>
<comment type="caution">
    <text evidence="16">The sequence shown here is derived from an EMBL/GenBank/DDBJ whole genome shotgun (WGS) entry which is preliminary data.</text>
</comment>
<evidence type="ECO:0000256" key="3">
    <source>
        <dbReference type="ARBA" id="ARBA00004496"/>
    </source>
</evidence>
<dbReference type="InterPro" id="IPR006355">
    <property type="entry name" value="LHPP/HDHD2"/>
</dbReference>
<evidence type="ECO:0000256" key="12">
    <source>
        <dbReference type="ARBA" id="ARBA00039357"/>
    </source>
</evidence>
<dbReference type="CDD" id="cd07509">
    <property type="entry name" value="HAD_PPase"/>
    <property type="match status" value="1"/>
</dbReference>
<evidence type="ECO:0000313" key="16">
    <source>
        <dbReference type="EMBL" id="CAB3378538.1"/>
    </source>
</evidence>
<evidence type="ECO:0000256" key="7">
    <source>
        <dbReference type="ARBA" id="ARBA00022723"/>
    </source>
</evidence>
<dbReference type="GO" id="GO:0005737">
    <property type="term" value="C:cytoplasm"/>
    <property type="evidence" value="ECO:0007669"/>
    <property type="project" value="UniProtKB-SubCell"/>
</dbReference>
<evidence type="ECO:0000256" key="1">
    <source>
        <dbReference type="ARBA" id="ARBA00001946"/>
    </source>
</evidence>
<dbReference type="GO" id="GO:0005634">
    <property type="term" value="C:nucleus"/>
    <property type="evidence" value="ECO:0007669"/>
    <property type="project" value="UniProtKB-SubCell"/>
</dbReference>
<comment type="catalytic activity">
    <reaction evidence="14">
        <text>diphosphate + H2O = 2 phosphate + H(+)</text>
        <dbReference type="Rhea" id="RHEA:24576"/>
        <dbReference type="ChEBI" id="CHEBI:15377"/>
        <dbReference type="ChEBI" id="CHEBI:15378"/>
        <dbReference type="ChEBI" id="CHEBI:33019"/>
        <dbReference type="ChEBI" id="CHEBI:43474"/>
        <dbReference type="EC" id="3.6.1.1"/>
    </reaction>
</comment>
<keyword evidence="17" id="KW-1185">Reference proteome</keyword>
<dbReference type="EMBL" id="CADEPI010000166">
    <property type="protein sequence ID" value="CAB3378538.1"/>
    <property type="molecule type" value="Genomic_DNA"/>
</dbReference>
<accession>A0A8S1DAS1</accession>
<dbReference type="NCBIfam" id="TIGR01460">
    <property type="entry name" value="HAD-SF-IIA"/>
    <property type="match status" value="1"/>
</dbReference>
<proteinExistence type="inferred from homology"/>
<comment type="similarity">
    <text evidence="4">Belongs to the HAD-like hydrolase superfamily.</text>
</comment>
<dbReference type="PANTHER" id="PTHR19288:SF46">
    <property type="entry name" value="HALOACID DEHALOGENASE-LIKE HYDROLASE DOMAIN-CONTAINING PROTEIN 2"/>
    <property type="match status" value="1"/>
</dbReference>
<evidence type="ECO:0000256" key="5">
    <source>
        <dbReference type="ARBA" id="ARBA00012146"/>
    </source>
</evidence>
<evidence type="ECO:0000256" key="8">
    <source>
        <dbReference type="ARBA" id="ARBA00022801"/>
    </source>
</evidence>
<keyword evidence="9" id="KW-0460">Magnesium</keyword>
<comment type="subcellular location">
    <subcellularLocation>
        <location evidence="3">Cytoplasm</location>
    </subcellularLocation>
    <subcellularLocation>
        <location evidence="2">Nucleus</location>
    </subcellularLocation>
</comment>
<feature type="domain" description="STAS" evidence="15">
    <location>
        <begin position="1"/>
        <end position="81"/>
    </location>
</feature>
<dbReference type="GO" id="GO:0016791">
    <property type="term" value="F:phosphatase activity"/>
    <property type="evidence" value="ECO:0007669"/>
    <property type="project" value="InterPro"/>
</dbReference>
<dbReference type="AlphaFoldDB" id="A0A8S1DAS1"/>
<protein>
    <recommendedName>
        <fullName evidence="13">Haloacid dehalogenase-like hydrolase domain-containing protein 2</fullName>
        <ecNumber evidence="5">3.6.1.1</ecNumber>
    </recommendedName>
    <alternativeName>
        <fullName evidence="12">Phospholysine phosphohistidine inorganic pyrophosphate phosphatase</fullName>
    </alternativeName>
</protein>
<dbReference type="GO" id="GO:0004427">
    <property type="term" value="F:inorganic diphosphate phosphatase activity"/>
    <property type="evidence" value="ECO:0007669"/>
    <property type="project" value="UniProtKB-EC"/>
</dbReference>
<evidence type="ECO:0000256" key="14">
    <source>
        <dbReference type="ARBA" id="ARBA00047820"/>
    </source>
</evidence>
<keyword evidence="7" id="KW-0479">Metal-binding</keyword>
<reference evidence="16 17" key="1">
    <citation type="submission" date="2020-04" db="EMBL/GenBank/DDBJ databases">
        <authorList>
            <person name="Alioto T."/>
            <person name="Alioto T."/>
            <person name="Gomez Garrido J."/>
        </authorList>
    </citation>
    <scope>NUCLEOTIDE SEQUENCE [LARGE SCALE GENOMIC DNA]</scope>
</reference>
<dbReference type="InterPro" id="IPR002645">
    <property type="entry name" value="STAS_dom"/>
</dbReference>
<evidence type="ECO:0000256" key="6">
    <source>
        <dbReference type="ARBA" id="ARBA00022490"/>
    </source>
</evidence>
<comment type="cofactor">
    <cofactor evidence="1">
        <name>Mg(2+)</name>
        <dbReference type="ChEBI" id="CHEBI:18420"/>
    </cofactor>
</comment>
<comment type="function">
    <text evidence="11">Phosphatase that hydrolyzes imidodiphosphate, 3-phosphohistidine and 6-phospholysine. Has broad substrate specificity and can also hydrolyze inorganic diphosphate, but with lower efficiency.</text>
</comment>
<evidence type="ECO:0000259" key="15">
    <source>
        <dbReference type="PROSITE" id="PS50801"/>
    </source>
</evidence>
<dbReference type="InterPro" id="IPR023214">
    <property type="entry name" value="HAD_sf"/>
</dbReference>
<dbReference type="OrthoDB" id="426235at2759"/>
<dbReference type="PROSITE" id="PS50801">
    <property type="entry name" value="STAS"/>
    <property type="match status" value="1"/>
</dbReference>
<dbReference type="Pfam" id="PF13242">
    <property type="entry name" value="Hydrolase_like"/>
    <property type="match status" value="1"/>
</dbReference>
<dbReference type="InterPro" id="IPR036412">
    <property type="entry name" value="HAD-like_sf"/>
</dbReference>
<gene>
    <name evidence="16" type="ORF">CLODIP_2_CD00752</name>
</gene>
<organism evidence="16 17">
    <name type="scientific">Cloeon dipterum</name>
    <dbReference type="NCBI Taxonomy" id="197152"/>
    <lineage>
        <taxon>Eukaryota</taxon>
        <taxon>Metazoa</taxon>
        <taxon>Ecdysozoa</taxon>
        <taxon>Arthropoda</taxon>
        <taxon>Hexapoda</taxon>
        <taxon>Insecta</taxon>
        <taxon>Pterygota</taxon>
        <taxon>Palaeoptera</taxon>
        <taxon>Ephemeroptera</taxon>
        <taxon>Pisciforma</taxon>
        <taxon>Baetidae</taxon>
        <taxon>Cloeon</taxon>
    </lineage>
</organism>
<evidence type="ECO:0000256" key="2">
    <source>
        <dbReference type="ARBA" id="ARBA00004123"/>
    </source>
</evidence>
<dbReference type="FunFam" id="3.40.50.1000:FF:000051">
    <property type="entry name" value="Phospholysine phosphohistidine inorganic pyrophosphate phosphatase"/>
    <property type="match status" value="1"/>
</dbReference>
<sequence length="261" mass="28075">MLNRIRAVLIDLSGTLHIDDTAIPGAVEALKRLRSSGIKVRFVTNTTKESSRSLHARLSSLGFEVDRKEMFSSLAAARLLAEERGLRPLLLVDQAAEEEFEGLPAPEQGPPNAVLVGLAPKRFDYQSLNQAFRLVLDGAQLIAINKSRYYQTKDGLSLGAGSFVAAIEFATGKEAEVVGKPARSFFEASLKGLGVAAEEAIMIGDDVKDDVIGAIDAGIQGLLVKTGKYRPGDEKKLAEGVVVAENFPEAVDRILRAKESN</sequence>
<evidence type="ECO:0000313" key="17">
    <source>
        <dbReference type="Proteomes" id="UP000494165"/>
    </source>
</evidence>
<keyword evidence="8" id="KW-0378">Hydrolase</keyword>
<evidence type="ECO:0000256" key="13">
    <source>
        <dbReference type="ARBA" id="ARBA00039666"/>
    </source>
</evidence>
<evidence type="ECO:0000256" key="9">
    <source>
        <dbReference type="ARBA" id="ARBA00022842"/>
    </source>
</evidence>
<keyword evidence="6" id="KW-0963">Cytoplasm</keyword>
<dbReference type="Pfam" id="PF13344">
    <property type="entry name" value="Hydrolase_6"/>
    <property type="match status" value="1"/>
</dbReference>
<dbReference type="GO" id="GO:0046872">
    <property type="term" value="F:metal ion binding"/>
    <property type="evidence" value="ECO:0007669"/>
    <property type="project" value="UniProtKB-KW"/>
</dbReference>
<dbReference type="Proteomes" id="UP000494165">
    <property type="component" value="Unassembled WGS sequence"/>
</dbReference>